<sequence>SLRSELNHIHASAIEHLRQTHHQESAAAKTELEKALEDNRTQVEPERGFIYNLSASITVCIPTVIIP</sequence>
<proteinExistence type="predicted"/>
<evidence type="ECO:0000313" key="2">
    <source>
        <dbReference type="EMBL" id="MEQ2278011.1"/>
    </source>
</evidence>
<comment type="caution">
    <text evidence="2">The sequence shown here is derived from an EMBL/GenBank/DDBJ whole genome shotgun (WGS) entry which is preliminary data.</text>
</comment>
<dbReference type="EMBL" id="JAHRIM010093493">
    <property type="protein sequence ID" value="MEQ2278011.1"/>
    <property type="molecule type" value="Genomic_DNA"/>
</dbReference>
<gene>
    <name evidence="2" type="ORF">XENORESO_011064</name>
</gene>
<accession>A0ABV0X8V5</accession>
<dbReference type="Proteomes" id="UP001444071">
    <property type="component" value="Unassembled WGS sequence"/>
</dbReference>
<feature type="non-terminal residue" evidence="2">
    <location>
        <position position="1"/>
    </location>
</feature>
<keyword evidence="3" id="KW-1185">Reference proteome</keyword>
<evidence type="ECO:0000256" key="1">
    <source>
        <dbReference type="SAM" id="MobiDB-lite"/>
    </source>
</evidence>
<organism evidence="2 3">
    <name type="scientific">Xenotaenia resolanae</name>
    <dbReference type="NCBI Taxonomy" id="208358"/>
    <lineage>
        <taxon>Eukaryota</taxon>
        <taxon>Metazoa</taxon>
        <taxon>Chordata</taxon>
        <taxon>Craniata</taxon>
        <taxon>Vertebrata</taxon>
        <taxon>Euteleostomi</taxon>
        <taxon>Actinopterygii</taxon>
        <taxon>Neopterygii</taxon>
        <taxon>Teleostei</taxon>
        <taxon>Neoteleostei</taxon>
        <taxon>Acanthomorphata</taxon>
        <taxon>Ovalentaria</taxon>
        <taxon>Atherinomorphae</taxon>
        <taxon>Cyprinodontiformes</taxon>
        <taxon>Goodeidae</taxon>
        <taxon>Xenotaenia</taxon>
    </lineage>
</organism>
<reference evidence="2 3" key="1">
    <citation type="submission" date="2021-06" db="EMBL/GenBank/DDBJ databases">
        <authorList>
            <person name="Palmer J.M."/>
        </authorList>
    </citation>
    <scope>NUCLEOTIDE SEQUENCE [LARGE SCALE GENOMIC DNA]</scope>
    <source>
        <strain evidence="2 3">XR_2019</strain>
        <tissue evidence="2">Muscle</tissue>
    </source>
</reference>
<name>A0ABV0X8V5_9TELE</name>
<feature type="region of interest" description="Disordered" evidence="1">
    <location>
        <begin position="14"/>
        <end position="39"/>
    </location>
</feature>
<evidence type="ECO:0000313" key="3">
    <source>
        <dbReference type="Proteomes" id="UP001444071"/>
    </source>
</evidence>
<protein>
    <submittedName>
        <fullName evidence="2">Uncharacterized protein</fullName>
    </submittedName>
</protein>